<dbReference type="Proteomes" id="UP000256629">
    <property type="component" value="Unassembled WGS sequence"/>
</dbReference>
<dbReference type="RefSeq" id="WP_116524931.1">
    <property type="nucleotide sequence ID" value="NZ_QRDX01000008.1"/>
</dbReference>
<comment type="caution">
    <text evidence="1">The sequence shown here is derived from an EMBL/GenBank/DDBJ whole genome shotgun (WGS) entry which is preliminary data.</text>
</comment>
<sequence>MKYCLSFLLVSLFTSCKYFDVEKTTSEAILKEELKTFNWNDVDTYPSFSICDSLISKSEKKECFQNNLSSHILKFLQDEVIVVTQDIHDTINLQFKVSEKGDLTLLEAKVDSLTVKEIPNIYELINNSLNTLPTIYAAIKHDQYVKTEFELPMVIKVE</sequence>
<gene>
    <name evidence="1" type="ORF">DFQ02_10887</name>
</gene>
<name>A0A3D9H8A1_9FLAO</name>
<reference evidence="1 2" key="1">
    <citation type="submission" date="2018-07" db="EMBL/GenBank/DDBJ databases">
        <title>Genomic Encyclopedia of Type Strains, Phase III (KMG-III): the genomes of soil and plant-associated and newly described type strains.</title>
        <authorList>
            <person name="Whitman W."/>
        </authorList>
    </citation>
    <scope>NUCLEOTIDE SEQUENCE [LARGE SCALE GENOMIC DNA]</scope>
    <source>
        <strain evidence="1 2">CECT 8487</strain>
    </source>
</reference>
<dbReference type="OrthoDB" id="1191002at2"/>
<proteinExistence type="predicted"/>
<dbReference type="EMBL" id="QRDX01000008">
    <property type="protein sequence ID" value="RED45709.1"/>
    <property type="molecule type" value="Genomic_DNA"/>
</dbReference>
<organism evidence="1 2">
    <name type="scientific">Seonamhaeicola aphaedonensis</name>
    <dbReference type="NCBI Taxonomy" id="1461338"/>
    <lineage>
        <taxon>Bacteria</taxon>
        <taxon>Pseudomonadati</taxon>
        <taxon>Bacteroidota</taxon>
        <taxon>Flavobacteriia</taxon>
        <taxon>Flavobacteriales</taxon>
        <taxon>Flavobacteriaceae</taxon>
    </lineage>
</organism>
<protein>
    <recommendedName>
        <fullName evidence="3">TonB-like protein</fullName>
    </recommendedName>
</protein>
<keyword evidence="2" id="KW-1185">Reference proteome</keyword>
<accession>A0A3D9H8A1</accession>
<dbReference type="AlphaFoldDB" id="A0A3D9H8A1"/>
<evidence type="ECO:0000313" key="2">
    <source>
        <dbReference type="Proteomes" id="UP000256629"/>
    </source>
</evidence>
<evidence type="ECO:0008006" key="3">
    <source>
        <dbReference type="Google" id="ProtNLM"/>
    </source>
</evidence>
<evidence type="ECO:0000313" key="1">
    <source>
        <dbReference type="EMBL" id="RED45709.1"/>
    </source>
</evidence>
<dbReference type="PROSITE" id="PS51257">
    <property type="entry name" value="PROKAR_LIPOPROTEIN"/>
    <property type="match status" value="1"/>
</dbReference>